<accession>A0A5J4QMN4</accession>
<proteinExistence type="predicted"/>
<dbReference type="EMBL" id="SNRY01002871">
    <property type="protein sequence ID" value="KAA6323156.1"/>
    <property type="molecule type" value="Genomic_DNA"/>
</dbReference>
<organism evidence="1">
    <name type="scientific">termite gut metagenome</name>
    <dbReference type="NCBI Taxonomy" id="433724"/>
    <lineage>
        <taxon>unclassified sequences</taxon>
        <taxon>metagenomes</taxon>
        <taxon>organismal metagenomes</taxon>
    </lineage>
</organism>
<evidence type="ECO:0000313" key="1">
    <source>
        <dbReference type="EMBL" id="KAA6323156.1"/>
    </source>
</evidence>
<dbReference type="AlphaFoldDB" id="A0A5J4QMN4"/>
<gene>
    <name evidence="1" type="ORF">EZS27_027374</name>
</gene>
<sequence length="187" mass="21999">MENILDIPQIISIENQIINTINRINERGIDDNNEIIDDYSNLIEIKEYKNALITEIYEAYFPPKRHEFEFELISNIVDAIISSKCTFFIAGAAASGLIGDIFTNIVKQLLKKIIDLFKHSPSESQKFTYLLKDIEKIELYFKNNNGSIEINKIERELQIEKERLIPILKLLGFRTYREKGKRYWEKH</sequence>
<protein>
    <submittedName>
        <fullName evidence="1">Uncharacterized protein</fullName>
    </submittedName>
</protein>
<comment type="caution">
    <text evidence="1">The sequence shown here is derived from an EMBL/GenBank/DDBJ whole genome shotgun (WGS) entry which is preliminary data.</text>
</comment>
<reference evidence="1" key="1">
    <citation type="submission" date="2019-03" db="EMBL/GenBank/DDBJ databases">
        <title>Single cell metagenomics reveals metabolic interactions within the superorganism composed of flagellate Streblomastix strix and complex community of Bacteroidetes bacteria on its surface.</title>
        <authorList>
            <person name="Treitli S.C."/>
            <person name="Kolisko M."/>
            <person name="Husnik F."/>
            <person name="Keeling P."/>
            <person name="Hampl V."/>
        </authorList>
    </citation>
    <scope>NUCLEOTIDE SEQUENCE</scope>
    <source>
        <strain evidence="1">STM</strain>
    </source>
</reference>
<name>A0A5J4QMN4_9ZZZZ</name>